<keyword evidence="2" id="KW-0436">Ligase</keyword>
<dbReference type="EMBL" id="FUYS01000007">
    <property type="protein sequence ID" value="SKB75420.1"/>
    <property type="molecule type" value="Genomic_DNA"/>
</dbReference>
<name>A0A1T5DV52_9SPHI</name>
<dbReference type="GO" id="GO:0016874">
    <property type="term" value="F:ligase activity"/>
    <property type="evidence" value="ECO:0007669"/>
    <property type="project" value="UniProtKB-KW"/>
</dbReference>
<dbReference type="InterPro" id="IPR045851">
    <property type="entry name" value="AMP-bd_C_sf"/>
</dbReference>
<sequence>MIPILAIEKADRQTIKRFQEERLRETVDYLRRHSRYYQRLFSDHGIAWDAIRTLEDLERVPVTTKDDLHRHNPLFRCVAAAQVADYVTTSGTSGDPVLLALTDADLDRLAYNESLSYQCMGMARGETIQLTTTIDRRFMAGLAYFLGARKAGIGIVRVGSGVPELQWDTIGRVQPDVIVCVPSFLLKLIEYAEANGIDVNRSSVKKALCIGEPLRTSDFAFNPLAERIRSKWDIQLFSTYASTEMATAFTECEYGVGGHHHPELIITEFLDDDNRPVPEGEPGELVITTLGVSGMPLLRFKTGDIVQPHHEPCACGRTTMRLGPVIGRKNQMVKYKGTTLYPPALFDLLNGVEEVENYVIEISSDEFGEDEITVKVGTAAVSDELMLRIKDRFRAKLRVSPKIMFVAIEEINRIKFPENSRKSITFIDYRR</sequence>
<evidence type="ECO:0000313" key="2">
    <source>
        <dbReference type="EMBL" id="SKB75420.1"/>
    </source>
</evidence>
<feature type="domain" description="AMP-dependent synthetase/ligase" evidence="1">
    <location>
        <begin position="75"/>
        <end position="292"/>
    </location>
</feature>
<dbReference type="PANTHER" id="PTHR43845:SF1">
    <property type="entry name" value="BLR5969 PROTEIN"/>
    <property type="match status" value="1"/>
</dbReference>
<dbReference type="Gene3D" id="3.40.50.12780">
    <property type="entry name" value="N-terminal domain of ligase-like"/>
    <property type="match status" value="1"/>
</dbReference>
<evidence type="ECO:0000259" key="1">
    <source>
        <dbReference type="Pfam" id="PF00501"/>
    </source>
</evidence>
<evidence type="ECO:0000313" key="3">
    <source>
        <dbReference type="Proteomes" id="UP000190541"/>
    </source>
</evidence>
<reference evidence="2 3" key="1">
    <citation type="submission" date="2017-02" db="EMBL/GenBank/DDBJ databases">
        <authorList>
            <person name="Peterson S.W."/>
        </authorList>
    </citation>
    <scope>NUCLEOTIDE SEQUENCE [LARGE SCALE GENOMIC DNA]</scope>
    <source>
        <strain evidence="2 3">DSM 22899</strain>
    </source>
</reference>
<dbReference type="AlphaFoldDB" id="A0A1T5DV52"/>
<dbReference type="STRING" id="623280.SAMN05660226_03005"/>
<dbReference type="Pfam" id="PF00501">
    <property type="entry name" value="AMP-binding"/>
    <property type="match status" value="1"/>
</dbReference>
<accession>A0A1T5DV52</accession>
<dbReference type="SUPFAM" id="SSF56801">
    <property type="entry name" value="Acetyl-CoA synthetase-like"/>
    <property type="match status" value="1"/>
</dbReference>
<gene>
    <name evidence="2" type="ORF">SAMN05660226_03005</name>
</gene>
<keyword evidence="3" id="KW-1185">Reference proteome</keyword>
<dbReference type="OrthoDB" id="580775at2"/>
<dbReference type="Gene3D" id="3.30.300.30">
    <property type="match status" value="1"/>
</dbReference>
<dbReference type="Proteomes" id="UP000190541">
    <property type="component" value="Unassembled WGS sequence"/>
</dbReference>
<organism evidence="2 3">
    <name type="scientific">Parapedobacter luteus</name>
    <dbReference type="NCBI Taxonomy" id="623280"/>
    <lineage>
        <taxon>Bacteria</taxon>
        <taxon>Pseudomonadati</taxon>
        <taxon>Bacteroidota</taxon>
        <taxon>Sphingobacteriia</taxon>
        <taxon>Sphingobacteriales</taxon>
        <taxon>Sphingobacteriaceae</taxon>
        <taxon>Parapedobacter</taxon>
    </lineage>
</organism>
<protein>
    <submittedName>
        <fullName evidence="2">Phenylacetate-CoA ligase</fullName>
    </submittedName>
</protein>
<dbReference type="InterPro" id="IPR000873">
    <property type="entry name" value="AMP-dep_synth/lig_dom"/>
</dbReference>
<dbReference type="InterPro" id="IPR042099">
    <property type="entry name" value="ANL_N_sf"/>
</dbReference>
<dbReference type="RefSeq" id="WP_079717655.1">
    <property type="nucleotide sequence ID" value="NZ_FUYS01000007.1"/>
</dbReference>
<proteinExistence type="predicted"/>
<dbReference type="PANTHER" id="PTHR43845">
    <property type="entry name" value="BLR5969 PROTEIN"/>
    <property type="match status" value="1"/>
</dbReference>